<evidence type="ECO:0000259" key="7">
    <source>
        <dbReference type="PROSITE" id="PS50835"/>
    </source>
</evidence>
<gene>
    <name evidence="8" type="ORF">AKAME5_001767300</name>
</gene>
<dbReference type="SUPFAM" id="SSF48726">
    <property type="entry name" value="Immunoglobulin"/>
    <property type="match status" value="2"/>
</dbReference>
<evidence type="ECO:0000256" key="1">
    <source>
        <dbReference type="ARBA" id="ARBA00004479"/>
    </source>
</evidence>
<evidence type="ECO:0000256" key="2">
    <source>
        <dbReference type="ARBA" id="ARBA00023136"/>
    </source>
</evidence>
<evidence type="ECO:0000313" key="8">
    <source>
        <dbReference type="EMBL" id="GLD66265.1"/>
    </source>
</evidence>
<dbReference type="InterPro" id="IPR013783">
    <property type="entry name" value="Ig-like_fold"/>
</dbReference>
<dbReference type="EMBL" id="BRZM01000090">
    <property type="protein sequence ID" value="GLD66265.1"/>
    <property type="molecule type" value="Genomic_DNA"/>
</dbReference>
<reference evidence="8" key="1">
    <citation type="submission" date="2022-08" db="EMBL/GenBank/DDBJ databases">
        <title>Genome sequencing of akame (Lates japonicus).</title>
        <authorList>
            <person name="Hashiguchi Y."/>
            <person name="Takahashi H."/>
        </authorList>
    </citation>
    <scope>NUCLEOTIDE SEQUENCE</scope>
    <source>
        <strain evidence="8">Kochi</strain>
    </source>
</reference>
<dbReference type="GO" id="GO:0050839">
    <property type="term" value="F:cell adhesion molecule binding"/>
    <property type="evidence" value="ECO:0007669"/>
    <property type="project" value="TreeGrafter"/>
</dbReference>
<evidence type="ECO:0000256" key="4">
    <source>
        <dbReference type="ARBA" id="ARBA00023180"/>
    </source>
</evidence>
<dbReference type="PANTHER" id="PTHR11640">
    <property type="entry name" value="NEPHRIN"/>
    <property type="match status" value="1"/>
</dbReference>
<protein>
    <submittedName>
        <fullName evidence="8">Protein turtle homolog A-like protein</fullName>
    </submittedName>
</protein>
<dbReference type="PROSITE" id="PS50835">
    <property type="entry name" value="IG_LIKE"/>
    <property type="match status" value="2"/>
</dbReference>
<evidence type="ECO:0000256" key="5">
    <source>
        <dbReference type="ARBA" id="ARBA00023319"/>
    </source>
</evidence>
<feature type="signal peptide" evidence="6">
    <location>
        <begin position="1"/>
        <end position="29"/>
    </location>
</feature>
<feature type="chain" id="PRO_5041944765" evidence="6">
    <location>
        <begin position="30"/>
        <end position="187"/>
    </location>
</feature>
<comment type="subcellular location">
    <subcellularLocation>
        <location evidence="1">Membrane</location>
        <topology evidence="1">Single-pass type I membrane protein</topology>
    </subcellularLocation>
</comment>
<dbReference type="InterPro" id="IPR013106">
    <property type="entry name" value="Ig_V-set"/>
</dbReference>
<dbReference type="Gene3D" id="2.60.40.10">
    <property type="entry name" value="Immunoglobulins"/>
    <property type="match status" value="2"/>
</dbReference>
<sequence length="187" mass="20233">MGPARSYLQTLTVVAAFCLFSVTPKGVRPEVRGKVGGVVELECSFPPLDPAAVSSASLHVVEWVRQGLDIPVLIKFGLYVPRVHPQYEGRVSLVRITALRLEGLQLDDQGLYECRILLLDKPTDELRNSTWTLLSVTAPPTFTTAPPPVVDALVGGDLSLACVANGNPTPTITWLKDGSVIPKTNYQ</sequence>
<keyword evidence="4" id="KW-0325">Glycoprotein</keyword>
<proteinExistence type="predicted"/>
<comment type="caution">
    <text evidence="8">The sequence shown here is derived from an EMBL/GenBank/DDBJ whole genome shotgun (WGS) entry which is preliminary data.</text>
</comment>
<keyword evidence="5" id="KW-0393">Immunoglobulin domain</keyword>
<evidence type="ECO:0000256" key="3">
    <source>
        <dbReference type="ARBA" id="ARBA00023157"/>
    </source>
</evidence>
<accession>A0AAD3N5C2</accession>
<dbReference type="AlphaFoldDB" id="A0AAD3N5C2"/>
<keyword evidence="2" id="KW-0472">Membrane</keyword>
<feature type="domain" description="Ig-like" evidence="7">
    <location>
        <begin position="24"/>
        <end position="116"/>
    </location>
</feature>
<feature type="non-terminal residue" evidence="8">
    <location>
        <position position="1"/>
    </location>
</feature>
<organism evidence="8 9">
    <name type="scientific">Lates japonicus</name>
    <name type="common">Japanese lates</name>
    <dbReference type="NCBI Taxonomy" id="270547"/>
    <lineage>
        <taxon>Eukaryota</taxon>
        <taxon>Metazoa</taxon>
        <taxon>Chordata</taxon>
        <taxon>Craniata</taxon>
        <taxon>Vertebrata</taxon>
        <taxon>Euteleostomi</taxon>
        <taxon>Actinopterygii</taxon>
        <taxon>Neopterygii</taxon>
        <taxon>Teleostei</taxon>
        <taxon>Neoteleostei</taxon>
        <taxon>Acanthomorphata</taxon>
        <taxon>Carangaria</taxon>
        <taxon>Carangaria incertae sedis</taxon>
        <taxon>Centropomidae</taxon>
        <taxon>Lates</taxon>
    </lineage>
</organism>
<dbReference type="SMART" id="SM00409">
    <property type="entry name" value="IG"/>
    <property type="match status" value="1"/>
</dbReference>
<dbReference type="GO" id="GO:0098609">
    <property type="term" value="P:cell-cell adhesion"/>
    <property type="evidence" value="ECO:0007669"/>
    <property type="project" value="TreeGrafter"/>
</dbReference>
<dbReference type="InterPro" id="IPR051275">
    <property type="entry name" value="Cell_adhesion_signaling"/>
</dbReference>
<dbReference type="InterPro" id="IPR007110">
    <property type="entry name" value="Ig-like_dom"/>
</dbReference>
<dbReference type="PANTHER" id="PTHR11640:SF31">
    <property type="entry name" value="IRREGULAR CHIASM C-ROUGHEST PROTEIN-RELATED"/>
    <property type="match status" value="1"/>
</dbReference>
<dbReference type="GO" id="GO:0005911">
    <property type="term" value="C:cell-cell junction"/>
    <property type="evidence" value="ECO:0007669"/>
    <property type="project" value="TreeGrafter"/>
</dbReference>
<dbReference type="Pfam" id="PF13927">
    <property type="entry name" value="Ig_3"/>
    <property type="match status" value="1"/>
</dbReference>
<evidence type="ECO:0000256" key="6">
    <source>
        <dbReference type="SAM" id="SignalP"/>
    </source>
</evidence>
<keyword evidence="9" id="KW-1185">Reference proteome</keyword>
<dbReference type="InterPro" id="IPR036179">
    <property type="entry name" value="Ig-like_dom_sf"/>
</dbReference>
<dbReference type="InterPro" id="IPR003599">
    <property type="entry name" value="Ig_sub"/>
</dbReference>
<dbReference type="Pfam" id="PF07686">
    <property type="entry name" value="V-set"/>
    <property type="match status" value="1"/>
</dbReference>
<dbReference type="Proteomes" id="UP001279410">
    <property type="component" value="Unassembled WGS sequence"/>
</dbReference>
<keyword evidence="3" id="KW-1015">Disulfide bond</keyword>
<feature type="domain" description="Ig-like" evidence="7">
    <location>
        <begin position="140"/>
        <end position="187"/>
    </location>
</feature>
<evidence type="ECO:0000313" key="9">
    <source>
        <dbReference type="Proteomes" id="UP001279410"/>
    </source>
</evidence>
<name>A0AAD3N5C2_LATJO</name>
<dbReference type="GO" id="GO:0005886">
    <property type="term" value="C:plasma membrane"/>
    <property type="evidence" value="ECO:0007669"/>
    <property type="project" value="TreeGrafter"/>
</dbReference>
<keyword evidence="6" id="KW-0732">Signal</keyword>